<evidence type="ECO:0000313" key="2">
    <source>
        <dbReference type="Proteomes" id="UP001443914"/>
    </source>
</evidence>
<protein>
    <submittedName>
        <fullName evidence="1">Uncharacterized protein</fullName>
    </submittedName>
</protein>
<keyword evidence="2" id="KW-1185">Reference proteome</keyword>
<name>A0AAW1HDG5_SAPOF</name>
<dbReference type="Proteomes" id="UP001443914">
    <property type="component" value="Unassembled WGS sequence"/>
</dbReference>
<accession>A0AAW1HDG5</accession>
<organism evidence="1 2">
    <name type="scientific">Saponaria officinalis</name>
    <name type="common">Common soapwort</name>
    <name type="synonym">Lychnis saponaria</name>
    <dbReference type="NCBI Taxonomy" id="3572"/>
    <lineage>
        <taxon>Eukaryota</taxon>
        <taxon>Viridiplantae</taxon>
        <taxon>Streptophyta</taxon>
        <taxon>Embryophyta</taxon>
        <taxon>Tracheophyta</taxon>
        <taxon>Spermatophyta</taxon>
        <taxon>Magnoliopsida</taxon>
        <taxon>eudicotyledons</taxon>
        <taxon>Gunneridae</taxon>
        <taxon>Pentapetalae</taxon>
        <taxon>Caryophyllales</taxon>
        <taxon>Caryophyllaceae</taxon>
        <taxon>Caryophylleae</taxon>
        <taxon>Saponaria</taxon>
    </lineage>
</organism>
<dbReference type="EMBL" id="JBDFQZ010000012">
    <property type="protein sequence ID" value="KAK9674092.1"/>
    <property type="molecule type" value="Genomic_DNA"/>
</dbReference>
<dbReference type="AlphaFoldDB" id="A0AAW1HDG5"/>
<sequence length="121" mass="13990">MALISEEHDSNQLHHYSRTILNHDIWFPNLLPPANYEFENFIHQLLPAIECDGKDGNVFFTRYENRDSLKHDGLFEAQAIGDAIFYLYALKKTRSPGTLPAEIDDLRQWLAHDSPYVKSTA</sequence>
<gene>
    <name evidence="1" type="ORF">RND81_12G210700</name>
</gene>
<evidence type="ECO:0000313" key="1">
    <source>
        <dbReference type="EMBL" id="KAK9674092.1"/>
    </source>
</evidence>
<proteinExistence type="predicted"/>
<comment type="caution">
    <text evidence="1">The sequence shown here is derived from an EMBL/GenBank/DDBJ whole genome shotgun (WGS) entry which is preliminary data.</text>
</comment>
<reference evidence="1" key="1">
    <citation type="submission" date="2024-03" db="EMBL/GenBank/DDBJ databases">
        <title>WGS assembly of Saponaria officinalis var. Norfolk2.</title>
        <authorList>
            <person name="Jenkins J."/>
            <person name="Shu S."/>
            <person name="Grimwood J."/>
            <person name="Barry K."/>
            <person name="Goodstein D."/>
            <person name="Schmutz J."/>
            <person name="Leebens-Mack J."/>
            <person name="Osbourn A."/>
        </authorList>
    </citation>
    <scope>NUCLEOTIDE SEQUENCE [LARGE SCALE GENOMIC DNA]</scope>
    <source>
        <strain evidence="1">JIC</strain>
    </source>
</reference>